<keyword evidence="1" id="KW-0812">Transmembrane</keyword>
<dbReference type="AlphaFoldDB" id="A0A7Z7B4U2"/>
<comment type="caution">
    <text evidence="2">The sequence shown here is derived from an EMBL/GenBank/DDBJ whole genome shotgun (WGS) entry which is preliminary data.</text>
</comment>
<gene>
    <name evidence="2" type="ORF">SAMN04487926_101485</name>
</gene>
<sequence>MDIRQSSERVADVPAKVAPTRSALEVHSTFERFIDLASKLAALGAKVGVFIGGLCFGIYCVRIGYFPSDVSIGDGFLFLVMACSFGMLYLVLVASLVGLGIVASPGLRPIFKWIGHAISKWKSRQGLGSHTFNRTAAVNEWAGFDSSAIPFAIVGVLFIWGFARINVAALWTLPLSAVSLYVLYSVYWNNDRKLTAIVKRRTSPIVQAHESALVEDIERLRRIRNQAIFFMLATPMLVTGVMSSVLDGAMRAVNLRQDHAIVYLAPPYSNLLPTYPMSNAMKGYAEIKDATVLLHGIGKNTVLSAKLDRETRELVVPDDKLIISRK</sequence>
<dbReference type="Proteomes" id="UP000198900">
    <property type="component" value="Unassembled WGS sequence"/>
</dbReference>
<keyword evidence="1" id="KW-1133">Transmembrane helix</keyword>
<dbReference type="EMBL" id="FNDI01000001">
    <property type="protein sequence ID" value="SDG97715.1"/>
    <property type="molecule type" value="Genomic_DNA"/>
</dbReference>
<evidence type="ECO:0000313" key="3">
    <source>
        <dbReference type="Proteomes" id="UP000198900"/>
    </source>
</evidence>
<feature type="transmembrane region" description="Helical" evidence="1">
    <location>
        <begin position="168"/>
        <end position="187"/>
    </location>
</feature>
<feature type="transmembrane region" description="Helical" evidence="1">
    <location>
        <begin position="227"/>
        <end position="246"/>
    </location>
</feature>
<protein>
    <submittedName>
        <fullName evidence="2">Uncharacterized protein</fullName>
    </submittedName>
</protein>
<name>A0A7Z7B4U2_9BURK</name>
<feature type="transmembrane region" description="Helical" evidence="1">
    <location>
        <begin position="40"/>
        <end position="64"/>
    </location>
</feature>
<proteinExistence type="predicted"/>
<dbReference type="RefSeq" id="WP_091774465.1">
    <property type="nucleotide sequence ID" value="NZ_FNDI01000001.1"/>
</dbReference>
<evidence type="ECO:0000256" key="1">
    <source>
        <dbReference type="SAM" id="Phobius"/>
    </source>
</evidence>
<evidence type="ECO:0000313" key="2">
    <source>
        <dbReference type="EMBL" id="SDG97715.1"/>
    </source>
</evidence>
<keyword evidence="1" id="KW-0472">Membrane</keyword>
<feature type="transmembrane region" description="Helical" evidence="1">
    <location>
        <begin position="141"/>
        <end position="162"/>
    </location>
</feature>
<feature type="transmembrane region" description="Helical" evidence="1">
    <location>
        <begin position="76"/>
        <end position="102"/>
    </location>
</feature>
<reference evidence="2" key="1">
    <citation type="submission" date="2016-10" db="EMBL/GenBank/DDBJ databases">
        <authorList>
            <person name="Varghese N."/>
            <person name="Submissions S."/>
        </authorList>
    </citation>
    <scope>NUCLEOTIDE SEQUENCE [LARGE SCALE GENOMIC DNA]</scope>
    <source>
        <strain evidence="2">YR281</strain>
    </source>
</reference>
<organism evidence="2 3">
    <name type="scientific">Paraburkholderia steynii</name>
    <dbReference type="NCBI Taxonomy" id="1245441"/>
    <lineage>
        <taxon>Bacteria</taxon>
        <taxon>Pseudomonadati</taxon>
        <taxon>Pseudomonadota</taxon>
        <taxon>Betaproteobacteria</taxon>
        <taxon>Burkholderiales</taxon>
        <taxon>Burkholderiaceae</taxon>
        <taxon>Paraburkholderia</taxon>
    </lineage>
</organism>
<accession>A0A7Z7B4U2</accession>
<keyword evidence="3" id="KW-1185">Reference proteome</keyword>